<dbReference type="Gene3D" id="3.40.50.1110">
    <property type="entry name" value="SGNH hydrolase"/>
    <property type="match status" value="1"/>
</dbReference>
<dbReference type="InterPro" id="IPR036514">
    <property type="entry name" value="SGNH_hydro_sf"/>
</dbReference>
<reference evidence="1 2" key="1">
    <citation type="submission" date="2017-04" db="EMBL/GenBank/DDBJ databases">
        <title>The genome sequence of Parageobacillus galactosidasius DSM 18751.</title>
        <authorList>
            <person name="Ramaloko W.T."/>
            <person name="Koen N."/>
            <person name="Polliack S."/>
            <person name="Aliyu H."/>
            <person name="Lebre P."/>
            <person name="Mohr T."/>
            <person name="Oswald F."/>
            <person name="Zwick M."/>
            <person name="Neumann A."/>
            <person name="Syldatk C."/>
            <person name="Cowan D."/>
            <person name="De Maayer P."/>
        </authorList>
    </citation>
    <scope>NUCLEOTIDE SEQUENCE [LARGE SCALE GENOMIC DNA]</scope>
    <source>
        <strain evidence="1 2">DSM 18751</strain>
    </source>
</reference>
<proteinExistence type="predicted"/>
<evidence type="ECO:0008006" key="3">
    <source>
        <dbReference type="Google" id="ProtNLM"/>
    </source>
</evidence>
<keyword evidence="2" id="KW-1185">Reference proteome</keyword>
<dbReference type="Proteomes" id="UP000198394">
    <property type="component" value="Unassembled WGS sequence"/>
</dbReference>
<accession>A0A226QKR6</accession>
<dbReference type="PROSITE" id="PS51257">
    <property type="entry name" value="PROKAR_LIPOPROTEIN"/>
    <property type="match status" value="1"/>
</dbReference>
<evidence type="ECO:0000313" key="1">
    <source>
        <dbReference type="EMBL" id="OXB93141.1"/>
    </source>
</evidence>
<dbReference type="SUPFAM" id="SSF52266">
    <property type="entry name" value="SGNH hydrolase"/>
    <property type="match status" value="1"/>
</dbReference>
<sequence length="260" mass="29791">MIVKNFLLTVLLLVSCVSFIIAGQLYWQKKIDDTVKQAMAEAPKQEAIENESKLMKYAAQLPSEVQNKIKNAIHTNHPVRLVIVGSQAISSSEKSWPALFKNELESTYGQQVFEVVVKEYGDMTTKEALEANVDKEIIDAKPDILLWESFLLNNNGVIEIEDTLQQIDTIIQNIQSALPDVTVMLQPPHPIYNATYYPIQVEELKTFAKEKGYTYLDHWKAWPDYKSEELNDVVNENTDLPNERGHQLWADFLIDYFIAK</sequence>
<dbReference type="CDD" id="cd00229">
    <property type="entry name" value="SGNH_hydrolase"/>
    <property type="match status" value="1"/>
</dbReference>
<dbReference type="EMBL" id="NDYL01000002">
    <property type="protein sequence ID" value="OXB93141.1"/>
    <property type="molecule type" value="Genomic_DNA"/>
</dbReference>
<evidence type="ECO:0000313" key="2">
    <source>
        <dbReference type="Proteomes" id="UP000198394"/>
    </source>
</evidence>
<comment type="caution">
    <text evidence="1">The sequence shown here is derived from an EMBL/GenBank/DDBJ whole genome shotgun (WGS) entry which is preliminary data.</text>
</comment>
<name>A0A226QKR6_9BACL</name>
<dbReference type="AlphaFoldDB" id="A0A226QKR6"/>
<organism evidence="1 2">
    <name type="scientific">Parageobacillus galactosidasius</name>
    <dbReference type="NCBI Taxonomy" id="883812"/>
    <lineage>
        <taxon>Bacteria</taxon>
        <taxon>Bacillati</taxon>
        <taxon>Bacillota</taxon>
        <taxon>Bacilli</taxon>
        <taxon>Bacillales</taxon>
        <taxon>Anoxybacillaceae</taxon>
        <taxon>Parageobacillus</taxon>
    </lineage>
</organism>
<protein>
    <recommendedName>
        <fullName evidence="3">SGNH/GDSL hydrolase family protein</fullName>
    </recommendedName>
</protein>
<gene>
    <name evidence="1" type="ORF">B9L23_18795</name>
</gene>